<dbReference type="EMBL" id="BAAALT010000103">
    <property type="protein sequence ID" value="GAA1810662.1"/>
    <property type="molecule type" value="Genomic_DNA"/>
</dbReference>
<evidence type="ECO:0000256" key="2">
    <source>
        <dbReference type="ARBA" id="ARBA00022737"/>
    </source>
</evidence>
<dbReference type="InterPro" id="IPR013519">
    <property type="entry name" value="Int_alpha_beta-p"/>
</dbReference>
<dbReference type="PROSITE" id="PS51470">
    <property type="entry name" value="FG_GAP"/>
    <property type="match status" value="2"/>
</dbReference>
<keyword evidence="6" id="KW-1185">Reference proteome</keyword>
<protein>
    <recommendedName>
        <fullName evidence="7">VCBS repeat-containing protein</fullName>
    </recommendedName>
</protein>
<dbReference type="SMART" id="SM00191">
    <property type="entry name" value="Int_alpha"/>
    <property type="match status" value="6"/>
</dbReference>
<reference evidence="6" key="1">
    <citation type="journal article" date="2019" name="Int. J. Syst. Evol. Microbiol.">
        <title>The Global Catalogue of Microorganisms (GCM) 10K type strain sequencing project: providing services to taxonomists for standard genome sequencing and annotation.</title>
        <authorList>
            <consortium name="The Broad Institute Genomics Platform"/>
            <consortium name="The Broad Institute Genome Sequencing Center for Infectious Disease"/>
            <person name="Wu L."/>
            <person name="Ma J."/>
        </authorList>
    </citation>
    <scope>NUCLEOTIDE SEQUENCE [LARGE SCALE GENOMIC DNA]</scope>
    <source>
        <strain evidence="6">JCM 13250</strain>
    </source>
</reference>
<dbReference type="InterPro" id="IPR013517">
    <property type="entry name" value="FG-GAP"/>
</dbReference>
<evidence type="ECO:0000256" key="4">
    <source>
        <dbReference type="ARBA" id="ARBA00023180"/>
    </source>
</evidence>
<comment type="caution">
    <text evidence="5">The sequence shown here is derived from an EMBL/GenBank/DDBJ whole genome shotgun (WGS) entry which is preliminary data.</text>
</comment>
<organism evidence="5 6">
    <name type="scientific">Luedemannella flava</name>
    <dbReference type="NCBI Taxonomy" id="349316"/>
    <lineage>
        <taxon>Bacteria</taxon>
        <taxon>Bacillati</taxon>
        <taxon>Actinomycetota</taxon>
        <taxon>Actinomycetes</taxon>
        <taxon>Micromonosporales</taxon>
        <taxon>Micromonosporaceae</taxon>
        <taxon>Luedemannella</taxon>
    </lineage>
</organism>
<dbReference type="PANTHER" id="PTHR23221">
    <property type="entry name" value="GLYCOSYLPHOSPHATIDYLINOSITOL PHOSPHOLIPASE D"/>
    <property type="match status" value="1"/>
</dbReference>
<gene>
    <name evidence="5" type="ORF">GCM10009682_35350</name>
</gene>
<evidence type="ECO:0000313" key="6">
    <source>
        <dbReference type="Proteomes" id="UP001500218"/>
    </source>
</evidence>
<name>A0ABP4YC97_9ACTN</name>
<proteinExistence type="predicted"/>
<keyword evidence="1" id="KW-0732">Signal</keyword>
<dbReference type="Gene3D" id="2.130.10.130">
    <property type="entry name" value="Integrin alpha, N-terminal"/>
    <property type="match status" value="4"/>
</dbReference>
<keyword evidence="2" id="KW-0677">Repeat</keyword>
<evidence type="ECO:0000256" key="3">
    <source>
        <dbReference type="ARBA" id="ARBA00022801"/>
    </source>
</evidence>
<dbReference type="InterPro" id="IPR000413">
    <property type="entry name" value="Integrin_alpha"/>
</dbReference>
<keyword evidence="4" id="KW-0325">Glycoprotein</keyword>
<dbReference type="PANTHER" id="PTHR23221:SF7">
    <property type="entry name" value="PHOSPHATIDYLINOSITOL-GLYCAN-SPECIFIC PHOSPHOLIPASE D"/>
    <property type="match status" value="1"/>
</dbReference>
<evidence type="ECO:0000256" key="1">
    <source>
        <dbReference type="ARBA" id="ARBA00022729"/>
    </source>
</evidence>
<evidence type="ECO:0008006" key="7">
    <source>
        <dbReference type="Google" id="ProtNLM"/>
    </source>
</evidence>
<sequence length="491" mass="48119">MAVALWGAGPAAAAGCATKIASDFNGDTISDLAVGEVGRNGGAVRVLYGTASGTGTAGNQYFDRATPVFADILGPGDFNSEHQLGTALASGYFNDDCYADLAAGAPNTGRMVVFYGSVSGLTANDVVRFRQVDLGITAGVFGFAAALAAGDINGDGRDDLAVGQEQTANGGGVAVLYGAASGLTATGRQWITQDTAGVPGAGEKGDLFGHSVVLADFTGDKRADLAVGLPGESSIPDRDGMPAHNGSVVVLRGTTSGLTATGSQAWSQNTAGVPGAAEFADAFGMSLAAGDVNRDGRVDLAIGAPGEAIGTRISAGGVTVLRGATSGLTATGAQAFSQDTAGIPGAAEAGDRFGETVLLADRTGDGAADLFVGSPGEDLGTAFEAGSVTMLTSNKSTLVGTGAQAYSQNTANVPGANESGDLFGSSLRLVHGSTLVVGARGETLGTFSRAGAFNLLKLSAAGAVVSGTGTSAATLTNGVVGEGFTLGAPLG</sequence>
<evidence type="ECO:0000313" key="5">
    <source>
        <dbReference type="EMBL" id="GAA1810662.1"/>
    </source>
</evidence>
<accession>A0ABP4YC97</accession>
<dbReference type="Pfam" id="PF01839">
    <property type="entry name" value="FG-GAP"/>
    <property type="match status" value="3"/>
</dbReference>
<dbReference type="InterPro" id="IPR028994">
    <property type="entry name" value="Integrin_alpha_N"/>
</dbReference>
<keyword evidence="3" id="KW-0378">Hydrolase</keyword>
<dbReference type="Proteomes" id="UP001500218">
    <property type="component" value="Unassembled WGS sequence"/>
</dbReference>
<dbReference type="SUPFAM" id="SSF69318">
    <property type="entry name" value="Integrin alpha N-terminal domain"/>
    <property type="match status" value="2"/>
</dbReference>
<dbReference type="PRINTS" id="PR01185">
    <property type="entry name" value="INTEGRINA"/>
</dbReference>